<dbReference type="RefSeq" id="WP_220210976.1">
    <property type="nucleotide sequence ID" value="NZ_BNJK01000002.1"/>
</dbReference>
<dbReference type="Gene3D" id="2.30.110.10">
    <property type="entry name" value="Electron Transport, Fmn-binding Protein, Chain A"/>
    <property type="match status" value="1"/>
</dbReference>
<dbReference type="EMBL" id="BNJK01000002">
    <property type="protein sequence ID" value="GHP00482.1"/>
    <property type="molecule type" value="Genomic_DNA"/>
</dbReference>
<protein>
    <submittedName>
        <fullName evidence="3">Nitroreductase</fullName>
    </submittedName>
</protein>
<evidence type="ECO:0000313" key="4">
    <source>
        <dbReference type="Proteomes" id="UP000597444"/>
    </source>
</evidence>
<dbReference type="PANTHER" id="PTHR39428:SF1">
    <property type="entry name" value="F420H(2)-DEPENDENT QUINONE REDUCTASE RV1261C"/>
    <property type="match status" value="1"/>
</dbReference>
<comment type="caution">
    <text evidence="3">The sequence shown here is derived from an EMBL/GenBank/DDBJ whole genome shotgun (WGS) entry which is preliminary data.</text>
</comment>
<dbReference type="Proteomes" id="UP000597444">
    <property type="component" value="Unassembled WGS sequence"/>
</dbReference>
<reference evidence="3" key="1">
    <citation type="submission" date="2020-10" db="EMBL/GenBank/DDBJ databases">
        <title>Taxonomic study of unclassified bacteria belonging to the class Ktedonobacteria.</title>
        <authorList>
            <person name="Yabe S."/>
            <person name="Wang C.M."/>
            <person name="Zheng Y."/>
            <person name="Sakai Y."/>
            <person name="Cavaletti L."/>
            <person name="Monciardini P."/>
            <person name="Donadio S."/>
        </authorList>
    </citation>
    <scope>NUCLEOTIDE SEQUENCE</scope>
    <source>
        <strain evidence="3">ID150040</strain>
    </source>
</reference>
<dbReference type="InterPro" id="IPR004378">
    <property type="entry name" value="F420H2_quin_Rdtase"/>
</dbReference>
<accession>A0A8J3ITI3</accession>
<gene>
    <name evidence="3" type="ORF">KSF_105290</name>
</gene>
<dbReference type="PANTHER" id="PTHR39428">
    <property type="entry name" value="F420H(2)-DEPENDENT QUINONE REDUCTASE RV1261C"/>
    <property type="match status" value="1"/>
</dbReference>
<sequence>MSQKTAKLSMFSLIVYNLTGGRIQMNSATDPVGLLELTTTGRTSGQPRKVSLIYIKSGSAYVVAGSNAGQDRHPAWFFNLRSQPHVQVRIQNWQSSAIAEIADPEQRQVLWEHLVRASPMFARYEKLTQREIPMVLLHPQN</sequence>
<name>A0A8J3ITI3_9CHLR</name>
<keyword evidence="4" id="KW-1185">Reference proteome</keyword>
<evidence type="ECO:0000256" key="1">
    <source>
        <dbReference type="ARBA" id="ARBA00008710"/>
    </source>
</evidence>
<proteinExistence type="inferred from homology"/>
<dbReference type="GO" id="GO:0005886">
    <property type="term" value="C:plasma membrane"/>
    <property type="evidence" value="ECO:0007669"/>
    <property type="project" value="TreeGrafter"/>
</dbReference>
<dbReference type="GO" id="GO:0016491">
    <property type="term" value="F:oxidoreductase activity"/>
    <property type="evidence" value="ECO:0007669"/>
    <property type="project" value="InterPro"/>
</dbReference>
<comment type="catalytic activity">
    <reaction evidence="2">
        <text>oxidized coenzyme F420-(gamma-L-Glu)(n) + a quinol + H(+) = reduced coenzyme F420-(gamma-L-Glu)(n) + a quinone</text>
        <dbReference type="Rhea" id="RHEA:39663"/>
        <dbReference type="Rhea" id="RHEA-COMP:12939"/>
        <dbReference type="Rhea" id="RHEA-COMP:14378"/>
        <dbReference type="ChEBI" id="CHEBI:15378"/>
        <dbReference type="ChEBI" id="CHEBI:24646"/>
        <dbReference type="ChEBI" id="CHEBI:132124"/>
        <dbReference type="ChEBI" id="CHEBI:133980"/>
        <dbReference type="ChEBI" id="CHEBI:139511"/>
    </reaction>
</comment>
<comment type="similarity">
    <text evidence="1">Belongs to the F420H(2)-dependent quinone reductase family.</text>
</comment>
<dbReference type="NCBIfam" id="TIGR00026">
    <property type="entry name" value="hi_GC_TIGR00026"/>
    <property type="match status" value="1"/>
</dbReference>
<dbReference type="GO" id="GO:0070967">
    <property type="term" value="F:coenzyme F420 binding"/>
    <property type="evidence" value="ECO:0007669"/>
    <property type="project" value="TreeGrafter"/>
</dbReference>
<dbReference type="InterPro" id="IPR012349">
    <property type="entry name" value="Split_barrel_FMN-bd"/>
</dbReference>
<dbReference type="Pfam" id="PF04075">
    <property type="entry name" value="F420H2_quin_red"/>
    <property type="match status" value="1"/>
</dbReference>
<organism evidence="3 4">
    <name type="scientific">Reticulibacter mediterranei</name>
    <dbReference type="NCBI Taxonomy" id="2778369"/>
    <lineage>
        <taxon>Bacteria</taxon>
        <taxon>Bacillati</taxon>
        <taxon>Chloroflexota</taxon>
        <taxon>Ktedonobacteria</taxon>
        <taxon>Ktedonobacterales</taxon>
        <taxon>Reticulibacteraceae</taxon>
        <taxon>Reticulibacter</taxon>
    </lineage>
</organism>
<evidence type="ECO:0000256" key="2">
    <source>
        <dbReference type="ARBA" id="ARBA00049106"/>
    </source>
</evidence>
<evidence type="ECO:0000313" key="3">
    <source>
        <dbReference type="EMBL" id="GHP00482.1"/>
    </source>
</evidence>
<dbReference type="AlphaFoldDB" id="A0A8J3ITI3"/>